<dbReference type="Pfam" id="PF00196">
    <property type="entry name" value="GerE"/>
    <property type="match status" value="1"/>
</dbReference>
<evidence type="ECO:0000259" key="5">
    <source>
        <dbReference type="PROSITE" id="PS50043"/>
    </source>
</evidence>
<dbReference type="PROSITE" id="PS50043">
    <property type="entry name" value="HTH_LUXR_2"/>
    <property type="match status" value="1"/>
</dbReference>
<dbReference type="InterPro" id="IPR000792">
    <property type="entry name" value="Tscrpt_reg_LuxR_C"/>
</dbReference>
<dbReference type="OrthoDB" id="4811808at2"/>
<dbReference type="SUPFAM" id="SSF46894">
    <property type="entry name" value="C-terminal effector domain of the bipartite response regulators"/>
    <property type="match status" value="1"/>
</dbReference>
<name>A0A1G6GUY6_9MICO</name>
<dbReference type="InterPro" id="IPR036388">
    <property type="entry name" value="WH-like_DNA-bd_sf"/>
</dbReference>
<keyword evidence="1" id="KW-0805">Transcription regulation</keyword>
<dbReference type="PANTHER" id="PTHR44688:SF16">
    <property type="entry name" value="DNA-BINDING TRANSCRIPTIONAL ACTIVATOR DEVR_DOSR"/>
    <property type="match status" value="1"/>
</dbReference>
<dbReference type="STRING" id="993073.AS029_02365"/>
<accession>A0A1G6GUY6</accession>
<proteinExistence type="predicted"/>
<dbReference type="SUPFAM" id="SSF52540">
    <property type="entry name" value="P-loop containing nucleoside triphosphate hydrolases"/>
    <property type="match status" value="1"/>
</dbReference>
<evidence type="ECO:0000313" key="7">
    <source>
        <dbReference type="Proteomes" id="UP000183203"/>
    </source>
</evidence>
<dbReference type="GO" id="GO:0003677">
    <property type="term" value="F:DNA binding"/>
    <property type="evidence" value="ECO:0007669"/>
    <property type="project" value="UniProtKB-KW"/>
</dbReference>
<gene>
    <name evidence="6" type="ORF">SAMN05216418_0716</name>
</gene>
<dbReference type="PRINTS" id="PR00038">
    <property type="entry name" value="HTHLUXR"/>
</dbReference>
<protein>
    <submittedName>
        <fullName evidence="6">Regulatory protein, luxR family</fullName>
    </submittedName>
</protein>
<evidence type="ECO:0000256" key="1">
    <source>
        <dbReference type="ARBA" id="ARBA00023015"/>
    </source>
</evidence>
<keyword evidence="2" id="KW-0238">DNA-binding</keyword>
<reference evidence="6 7" key="1">
    <citation type="submission" date="2016-09" db="EMBL/GenBank/DDBJ databases">
        <authorList>
            <person name="Capua I."/>
            <person name="De Benedictis P."/>
            <person name="Joannis T."/>
            <person name="Lombin L.H."/>
            <person name="Cattoli G."/>
        </authorList>
    </citation>
    <scope>NUCLEOTIDE SEQUENCE [LARGE SCALE GENOMIC DNA]</scope>
    <source>
        <strain evidence="6 7">NIO-1002</strain>
    </source>
</reference>
<dbReference type="Gene3D" id="1.10.10.10">
    <property type="entry name" value="Winged helix-like DNA-binding domain superfamily/Winged helix DNA-binding domain"/>
    <property type="match status" value="1"/>
</dbReference>
<dbReference type="CDD" id="cd06170">
    <property type="entry name" value="LuxR_C_like"/>
    <property type="match status" value="1"/>
</dbReference>
<sequence length="858" mass="89880">MSISNTSSDAAHGDLESLLLPRVARGLLDAFVAAADPTPLAVVGTAGSGKSRVLRHLFTALRAAGASPVALTHLADLPSRQGSVIVVDDAHLLDDATLSALTERLRAGTATVILSTRPDPESATLRALVDDIERHQPPALLGHVSMADVAAHLDGEATEAARACIARLLEATGGLAWLTAEALMLHGEALCDGRCDHDEIAQSLYDLVSHRIDSLDPSLRLAVEALCLDESSALDVSAGPACAAGYDAGLLQRGGRTVPLVRDAVRARLTADRLLELYSARLVRDAASVQALLGGATDARVASALLADGDRELPRDPAKAAELFEAADRAGASPRSLALRRARAAWALGDVDAAGSFVDRLLAGDDAPGDEALDMAAAVWATRGDMDLGARVYAGGMPTTPESRAKWLIAAAGAGHADPADAPAPAATRTIPTAHGVSLELLSRGLRATLDTDDHHGLQDLVRASEMYTASGSDAPLPELPAVIAALVALHLGEAAVAQRVLDAAVAGHQGGAWAAPRLLLWRAWVAMQREHHAEAEKALRAATSGRTLAVRDRLIADAVELALVRRNGQPSELAPVWQRAQDSLLRVQVDLFTLIPLGEFAVAAARVGEFGAVRSQLAQAERILSGLGQPALWATSLQWSGLHASILLGSPEELTVHARALRSAAERSPLAARLARAGRVWTDVLTGAVDADAIEEAAEGLAACGFAWDGARLASHGASKSTDRRVIARLLACARQLHPRERVEAPAAAVADTGPIPLPPRAAESTGVLSDREREVAALVLQGKTYAEIGETIFISPRTAEHHIARIRRRLGATSRSDLMARLRMALDDDAHGADPPSEPPVEARRPARVLASVKPL</sequence>
<organism evidence="6 7">
    <name type="scientific">Microbacterium enclense</name>
    <dbReference type="NCBI Taxonomy" id="993073"/>
    <lineage>
        <taxon>Bacteria</taxon>
        <taxon>Bacillati</taxon>
        <taxon>Actinomycetota</taxon>
        <taxon>Actinomycetes</taxon>
        <taxon>Micrococcales</taxon>
        <taxon>Microbacteriaceae</taxon>
        <taxon>Microbacterium</taxon>
    </lineage>
</organism>
<dbReference type="InterPro" id="IPR027417">
    <property type="entry name" value="P-loop_NTPase"/>
</dbReference>
<feature type="region of interest" description="Disordered" evidence="4">
    <location>
        <begin position="829"/>
        <end position="858"/>
    </location>
</feature>
<dbReference type="AlphaFoldDB" id="A0A1G6GUY6"/>
<dbReference type="PANTHER" id="PTHR44688">
    <property type="entry name" value="DNA-BINDING TRANSCRIPTIONAL ACTIVATOR DEVR_DOSR"/>
    <property type="match status" value="1"/>
</dbReference>
<evidence type="ECO:0000256" key="3">
    <source>
        <dbReference type="ARBA" id="ARBA00023163"/>
    </source>
</evidence>
<evidence type="ECO:0000256" key="2">
    <source>
        <dbReference type="ARBA" id="ARBA00023125"/>
    </source>
</evidence>
<evidence type="ECO:0000313" key="6">
    <source>
        <dbReference type="EMBL" id="SDB85789.1"/>
    </source>
</evidence>
<keyword evidence="3" id="KW-0804">Transcription</keyword>
<dbReference type="GO" id="GO:0006355">
    <property type="term" value="P:regulation of DNA-templated transcription"/>
    <property type="evidence" value="ECO:0007669"/>
    <property type="project" value="InterPro"/>
</dbReference>
<dbReference type="SMART" id="SM00421">
    <property type="entry name" value="HTH_LUXR"/>
    <property type="match status" value="1"/>
</dbReference>
<dbReference type="EMBL" id="FMYG01000001">
    <property type="protein sequence ID" value="SDB85789.1"/>
    <property type="molecule type" value="Genomic_DNA"/>
</dbReference>
<evidence type="ECO:0000256" key="4">
    <source>
        <dbReference type="SAM" id="MobiDB-lite"/>
    </source>
</evidence>
<dbReference type="RefSeq" id="WP_058230968.1">
    <property type="nucleotide sequence ID" value="NZ_FMYG01000001.1"/>
</dbReference>
<feature type="domain" description="HTH luxR-type" evidence="5">
    <location>
        <begin position="763"/>
        <end position="828"/>
    </location>
</feature>
<dbReference type="Proteomes" id="UP000183203">
    <property type="component" value="Unassembled WGS sequence"/>
</dbReference>
<dbReference type="InterPro" id="IPR016032">
    <property type="entry name" value="Sig_transdc_resp-reg_C-effctor"/>
</dbReference>